<dbReference type="Proteomes" id="UP000256884">
    <property type="component" value="Unassembled WGS sequence"/>
</dbReference>
<name>A0A3E0HDQ4_9FLAO</name>
<evidence type="ECO:0000313" key="2">
    <source>
        <dbReference type="EMBL" id="REH43404.1"/>
    </source>
</evidence>
<keyword evidence="1" id="KW-0472">Membrane</keyword>
<dbReference type="OrthoDB" id="1448312at2"/>
<protein>
    <submittedName>
        <fullName evidence="2">Uncharacterized protein</fullName>
    </submittedName>
</protein>
<dbReference type="AlphaFoldDB" id="A0A3E0HDQ4"/>
<evidence type="ECO:0000313" key="3">
    <source>
        <dbReference type="Proteomes" id="UP000256884"/>
    </source>
</evidence>
<keyword evidence="1" id="KW-1133">Transmembrane helix</keyword>
<organism evidence="2 3">
    <name type="scientific">Tenacibaculum gallaicum</name>
    <dbReference type="NCBI Taxonomy" id="561505"/>
    <lineage>
        <taxon>Bacteria</taxon>
        <taxon>Pseudomonadati</taxon>
        <taxon>Bacteroidota</taxon>
        <taxon>Flavobacteriia</taxon>
        <taxon>Flavobacteriales</taxon>
        <taxon>Flavobacteriaceae</taxon>
        <taxon>Tenacibaculum</taxon>
    </lineage>
</organism>
<dbReference type="RefSeq" id="WP_115902242.1">
    <property type="nucleotide sequence ID" value="NZ_QUNS01000013.1"/>
</dbReference>
<comment type="caution">
    <text evidence="2">The sequence shown here is derived from an EMBL/GenBank/DDBJ whole genome shotgun (WGS) entry which is preliminary data.</text>
</comment>
<evidence type="ECO:0000256" key="1">
    <source>
        <dbReference type="SAM" id="Phobius"/>
    </source>
</evidence>
<gene>
    <name evidence="2" type="ORF">C7448_1135</name>
</gene>
<proteinExistence type="predicted"/>
<keyword evidence="3" id="KW-1185">Reference proteome</keyword>
<feature type="transmembrane region" description="Helical" evidence="1">
    <location>
        <begin position="21"/>
        <end position="47"/>
    </location>
</feature>
<sequence length="191" mass="22001">MKIEKLEFIEKIKLEGYKKKITNTIVNWGGGSFIFFLIVSFIPVGMIPSKRRSTISNPDMSIFESMGVFPTILMLLIISGLITIYLFYSYKYIKVSKDLLDLKKVTLDVTITNVIYKKGQGPKEVEVYFKPPYNSVNRVMFIGEDSLPTLYRNQEVELVLTTNAYYPLKVKSKDVVKDLLKSLEVLNQYKV</sequence>
<feature type="transmembrane region" description="Helical" evidence="1">
    <location>
        <begin position="67"/>
        <end position="88"/>
    </location>
</feature>
<keyword evidence="1" id="KW-0812">Transmembrane</keyword>
<accession>A0A3E0HDQ4</accession>
<reference evidence="2 3" key="1">
    <citation type="submission" date="2018-08" db="EMBL/GenBank/DDBJ databases">
        <title>Genomic Encyclopedia of Type Strains, Phase IV (KMG-IV): sequencing the most valuable type-strain genomes for metagenomic binning, comparative biology and taxonomic classification.</title>
        <authorList>
            <person name="Goeker M."/>
        </authorList>
    </citation>
    <scope>NUCLEOTIDE SEQUENCE [LARGE SCALE GENOMIC DNA]</scope>
    <source>
        <strain evidence="2 3">DSM 18841</strain>
    </source>
</reference>
<dbReference type="EMBL" id="QUNS01000013">
    <property type="protein sequence ID" value="REH43404.1"/>
    <property type="molecule type" value="Genomic_DNA"/>
</dbReference>